<keyword evidence="1" id="KW-0805">Transcription regulation</keyword>
<reference evidence="5" key="1">
    <citation type="submission" date="2021-12" db="EMBL/GenBank/DDBJ databases">
        <title>Alicyclobacillaceae gen. nov., sp. nov., isolated from chalcocite enrichment system.</title>
        <authorList>
            <person name="Jiang Z."/>
        </authorList>
    </citation>
    <scope>NUCLEOTIDE SEQUENCE</scope>
    <source>
        <strain evidence="5">MYW30-H2</strain>
    </source>
</reference>
<evidence type="ECO:0000313" key="5">
    <source>
        <dbReference type="EMBL" id="UOF89572.1"/>
    </source>
</evidence>
<dbReference type="PROSITE" id="PS51000">
    <property type="entry name" value="HTH_DEOR_2"/>
    <property type="match status" value="1"/>
</dbReference>
<dbReference type="SMART" id="SM01134">
    <property type="entry name" value="DeoRC"/>
    <property type="match status" value="1"/>
</dbReference>
<proteinExistence type="predicted"/>
<dbReference type="InterPro" id="IPR050313">
    <property type="entry name" value="Carb_Metab_HTH_regulators"/>
</dbReference>
<dbReference type="SUPFAM" id="SSF46785">
    <property type="entry name" value="Winged helix' DNA-binding domain"/>
    <property type="match status" value="1"/>
</dbReference>
<evidence type="ECO:0000313" key="6">
    <source>
        <dbReference type="Proteomes" id="UP000830167"/>
    </source>
</evidence>
<feature type="domain" description="HTH deoR-type" evidence="4">
    <location>
        <begin position="3"/>
        <end position="58"/>
    </location>
</feature>
<dbReference type="Pfam" id="PF00455">
    <property type="entry name" value="DeoRC"/>
    <property type="match status" value="1"/>
</dbReference>
<dbReference type="PANTHER" id="PTHR30363:SF44">
    <property type="entry name" value="AGA OPERON TRANSCRIPTIONAL REPRESSOR-RELATED"/>
    <property type="match status" value="1"/>
</dbReference>
<dbReference type="InterPro" id="IPR036388">
    <property type="entry name" value="WH-like_DNA-bd_sf"/>
</dbReference>
<gene>
    <name evidence="5" type="ORF">LSG31_17025</name>
</gene>
<name>A0ABY4CJF0_9BACL</name>
<dbReference type="RefSeq" id="WP_347436262.1">
    <property type="nucleotide sequence ID" value="NZ_CP089291.1"/>
</dbReference>
<dbReference type="InterPro" id="IPR018356">
    <property type="entry name" value="Tscrpt_reg_HTH_DeoR_CS"/>
</dbReference>
<evidence type="ECO:0000256" key="2">
    <source>
        <dbReference type="ARBA" id="ARBA00023125"/>
    </source>
</evidence>
<dbReference type="Proteomes" id="UP000830167">
    <property type="component" value="Chromosome"/>
</dbReference>
<protein>
    <submittedName>
        <fullName evidence="5">DeoR/GlpR family DNA-binding transcription regulator</fullName>
    </submittedName>
</protein>
<sequence>MLSQERQTRIAEMMSKQRMVKVADLTKLFSVSEMTIRRDLDVLEKKGILKKVYGGAVAKRLTIEEMQDIPIQVRSVNRIAEKRAIAERAVNLIQPNDVVILDAGTTTLEIARLIRHRSDLVVITNSIPAAYELTGSAVTLIILGGQVRGTSHSVVGAKANQFLSDLVSSILFLGAASLSIEQGIMNSNLDESEIKRHMMDHSEKVVVVSDTSKFQSQSYHVFARWNEIGTLITDAGLSFESQYELEKQGVEVLTAPVTNLSNF</sequence>
<evidence type="ECO:0000256" key="1">
    <source>
        <dbReference type="ARBA" id="ARBA00023015"/>
    </source>
</evidence>
<dbReference type="InterPro" id="IPR014036">
    <property type="entry name" value="DeoR-like_C"/>
</dbReference>
<organism evidence="5 6">
    <name type="scientific">Fodinisporobacter ferrooxydans</name>
    <dbReference type="NCBI Taxonomy" id="2901836"/>
    <lineage>
        <taxon>Bacteria</taxon>
        <taxon>Bacillati</taxon>
        <taxon>Bacillota</taxon>
        <taxon>Bacilli</taxon>
        <taxon>Bacillales</taxon>
        <taxon>Alicyclobacillaceae</taxon>
        <taxon>Fodinisporobacter</taxon>
    </lineage>
</organism>
<dbReference type="Gene3D" id="3.40.50.1360">
    <property type="match status" value="1"/>
</dbReference>
<dbReference type="PANTHER" id="PTHR30363">
    <property type="entry name" value="HTH-TYPE TRANSCRIPTIONAL REGULATOR SRLR-RELATED"/>
    <property type="match status" value="1"/>
</dbReference>
<evidence type="ECO:0000256" key="3">
    <source>
        <dbReference type="ARBA" id="ARBA00023163"/>
    </source>
</evidence>
<dbReference type="InterPro" id="IPR001034">
    <property type="entry name" value="DeoR_HTH"/>
</dbReference>
<dbReference type="Gene3D" id="1.10.10.10">
    <property type="entry name" value="Winged helix-like DNA-binding domain superfamily/Winged helix DNA-binding domain"/>
    <property type="match status" value="1"/>
</dbReference>
<accession>A0ABY4CJF0</accession>
<dbReference type="Pfam" id="PF08220">
    <property type="entry name" value="HTH_DeoR"/>
    <property type="match status" value="1"/>
</dbReference>
<dbReference type="SUPFAM" id="SSF100950">
    <property type="entry name" value="NagB/RpiA/CoA transferase-like"/>
    <property type="match status" value="1"/>
</dbReference>
<dbReference type="PRINTS" id="PR00037">
    <property type="entry name" value="HTHLACR"/>
</dbReference>
<keyword evidence="2 5" id="KW-0238">DNA-binding</keyword>
<evidence type="ECO:0000259" key="4">
    <source>
        <dbReference type="PROSITE" id="PS51000"/>
    </source>
</evidence>
<dbReference type="EMBL" id="CP089291">
    <property type="protein sequence ID" value="UOF89572.1"/>
    <property type="molecule type" value="Genomic_DNA"/>
</dbReference>
<dbReference type="InterPro" id="IPR037171">
    <property type="entry name" value="NagB/RpiA_transferase-like"/>
</dbReference>
<keyword evidence="3" id="KW-0804">Transcription</keyword>
<dbReference type="InterPro" id="IPR036390">
    <property type="entry name" value="WH_DNA-bd_sf"/>
</dbReference>
<keyword evidence="6" id="KW-1185">Reference proteome</keyword>
<dbReference type="SMART" id="SM00420">
    <property type="entry name" value="HTH_DEOR"/>
    <property type="match status" value="1"/>
</dbReference>
<dbReference type="GO" id="GO:0003677">
    <property type="term" value="F:DNA binding"/>
    <property type="evidence" value="ECO:0007669"/>
    <property type="project" value="UniProtKB-KW"/>
</dbReference>
<dbReference type="PROSITE" id="PS00894">
    <property type="entry name" value="HTH_DEOR_1"/>
    <property type="match status" value="1"/>
</dbReference>